<evidence type="ECO:0000313" key="1">
    <source>
        <dbReference type="EMBL" id="ARW58502.1"/>
    </source>
</evidence>
<reference evidence="1 2" key="1">
    <citation type="submission" date="2017-04" db="EMBL/GenBank/DDBJ databases">
        <title>Bacillus anthracis phage Complete Genome.</title>
        <authorList>
            <person name="Alkalay S."/>
            <person name="Coppenhagen-Glazer S."/>
            <person name="Hazan R."/>
        </authorList>
    </citation>
    <scope>NUCLEOTIDE SEQUENCE [LARGE SCALE GENOMIC DNA]</scope>
</reference>
<dbReference type="GeneID" id="79587105"/>
<organism evidence="1 2">
    <name type="scientific">Bacillus phage Negev_SA</name>
    <dbReference type="NCBI Taxonomy" id="1983579"/>
    <lineage>
        <taxon>Viruses</taxon>
        <taxon>Duplodnaviria</taxon>
        <taxon>Heunggongvirae</taxon>
        <taxon>Uroviricota</taxon>
        <taxon>Caudoviricetes</taxon>
        <taxon>Wbetavirus</taxon>
        <taxon>Wbetavirus negev</taxon>
    </lineage>
</organism>
<name>A0A288WGD8_9CAUD</name>
<sequence>MKMLLTKHWCLDRNCGFEETSHKVRDGWKCPDCNGPMAFQQVNKKRRKRQVMVLFILEEDEGWKDRS</sequence>
<dbReference type="KEGG" id="vg:79587105"/>
<dbReference type="Proteomes" id="UP000226363">
    <property type="component" value="Segment"/>
</dbReference>
<keyword evidence="2" id="KW-1185">Reference proteome</keyword>
<protein>
    <submittedName>
        <fullName evidence="1">Uncharacterized protein</fullName>
    </submittedName>
</protein>
<accession>A0A288WGD8</accession>
<proteinExistence type="predicted"/>
<dbReference type="RefSeq" id="YP_010739712.1">
    <property type="nucleotide sequence ID" value="NC_073044.1"/>
</dbReference>
<evidence type="ECO:0000313" key="2">
    <source>
        <dbReference type="Proteomes" id="UP000226363"/>
    </source>
</evidence>
<dbReference type="EMBL" id="KY963370">
    <property type="protein sequence ID" value="ARW58502.1"/>
    <property type="molecule type" value="Genomic_DNA"/>
</dbReference>